<evidence type="ECO:0000313" key="1">
    <source>
        <dbReference type="EMBL" id="GAA4519296.1"/>
    </source>
</evidence>
<evidence type="ECO:0008006" key="3">
    <source>
        <dbReference type="Google" id="ProtNLM"/>
    </source>
</evidence>
<protein>
    <recommendedName>
        <fullName evidence="3">Lipoprotein</fullName>
    </recommendedName>
</protein>
<dbReference type="PROSITE" id="PS51257">
    <property type="entry name" value="PROKAR_LIPOPROTEIN"/>
    <property type="match status" value="1"/>
</dbReference>
<name>A0ABP8R6B4_9SPHI</name>
<sequence length="290" mass="32398">MIRNIFMCVFFGTALFLSACKKDLVQQQEVNKIDEISLSLENSDIFINSLDSIVNNTMAILNEINKVGGKQLLKEYMMISRQNPSYNDLKEFYVKNNLNDTKLLDLHTRNLANVLFIMSNHNELSSEDANIQSAVFFKISQNLQTNNLKNTKLKKVSTLRYNRLSINKLASSEMPEEPIDPEEPPIDPPGDMDLTWQEVGACALQTVGGAVAGSFKLFKQLHSVITGYNLGWRGIVNVSRSAFQTFAGSNAPGMAIGFAFCIAEKVFFDEDVPEPPINIDTIQWAETGEA</sequence>
<dbReference type="Proteomes" id="UP001500394">
    <property type="component" value="Unassembled WGS sequence"/>
</dbReference>
<gene>
    <name evidence="1" type="ORF">GCM10023173_22000</name>
</gene>
<evidence type="ECO:0000313" key="2">
    <source>
        <dbReference type="Proteomes" id="UP001500394"/>
    </source>
</evidence>
<comment type="caution">
    <text evidence="1">The sequence shown here is derived from an EMBL/GenBank/DDBJ whole genome shotgun (WGS) entry which is preliminary data.</text>
</comment>
<dbReference type="EMBL" id="BAABGR010000035">
    <property type="protein sequence ID" value="GAA4519296.1"/>
    <property type="molecule type" value="Genomic_DNA"/>
</dbReference>
<reference evidence="2" key="1">
    <citation type="journal article" date="2019" name="Int. J. Syst. Evol. Microbiol.">
        <title>The Global Catalogue of Microorganisms (GCM) 10K type strain sequencing project: providing services to taxonomists for standard genome sequencing and annotation.</title>
        <authorList>
            <consortium name="The Broad Institute Genomics Platform"/>
            <consortium name="The Broad Institute Genome Sequencing Center for Infectious Disease"/>
            <person name="Wu L."/>
            <person name="Ma J."/>
        </authorList>
    </citation>
    <scope>NUCLEOTIDE SEQUENCE [LARGE SCALE GENOMIC DNA]</scope>
    <source>
        <strain evidence="2">JCM 17858</strain>
    </source>
</reference>
<accession>A0ABP8R6B4</accession>
<dbReference type="RefSeq" id="WP_345068413.1">
    <property type="nucleotide sequence ID" value="NZ_BAABGR010000035.1"/>
</dbReference>
<organism evidence="1 2">
    <name type="scientific">Sphingobacterium thermophilum</name>
    <dbReference type="NCBI Taxonomy" id="768534"/>
    <lineage>
        <taxon>Bacteria</taxon>
        <taxon>Pseudomonadati</taxon>
        <taxon>Bacteroidota</taxon>
        <taxon>Sphingobacteriia</taxon>
        <taxon>Sphingobacteriales</taxon>
        <taxon>Sphingobacteriaceae</taxon>
        <taxon>Sphingobacterium</taxon>
    </lineage>
</organism>
<keyword evidence="2" id="KW-1185">Reference proteome</keyword>
<proteinExistence type="predicted"/>